<reference evidence="3" key="2">
    <citation type="submission" date="2025-08" db="UniProtKB">
        <authorList>
            <consortium name="RefSeq"/>
        </authorList>
    </citation>
    <scope>IDENTIFICATION</scope>
    <source>
        <tissue evidence="3">Blood</tissue>
    </source>
</reference>
<name>A0A2D0Q6E8_ICTPU</name>
<dbReference type="RefSeq" id="XP_017312925.2">
    <property type="nucleotide sequence ID" value="XM_017457436.3"/>
</dbReference>
<dbReference type="AlphaFoldDB" id="A0A2D0Q6E8"/>
<dbReference type="Proteomes" id="UP000221080">
    <property type="component" value="Chromosome 2"/>
</dbReference>
<evidence type="ECO:0000256" key="1">
    <source>
        <dbReference type="SAM" id="SignalP"/>
    </source>
</evidence>
<dbReference type="OrthoDB" id="10567498at2759"/>
<protein>
    <submittedName>
        <fullName evidence="3">Integumentary mucin C.1-like</fullName>
    </submittedName>
</protein>
<accession>A0A2D0Q6E8</accession>
<gene>
    <name evidence="3" type="primary">LOC108258651</name>
</gene>
<sequence length="168" mass="17972">MVPSRDIMRCLAVHIVYLLVLQAKHVCGDCTTCIATATGQSSDSWTPTSTSTMSNLITVNESITSSNTTSISFKATTNQNQHSSSQTPDPTTGTSVHYLLTSTGTLPSSVPPTITTNTTNTTINTISSSKNNTILFQNPLHSSTTSYFLNRVLVRFLLCPVLISATVP</sequence>
<dbReference type="KEGG" id="ipu:108258651"/>
<reference evidence="2" key="1">
    <citation type="journal article" date="2016" name="Nat. Commun.">
        <title>The channel catfish genome sequence provides insights into the evolution of scale formation in teleosts.</title>
        <authorList>
            <person name="Liu Z."/>
            <person name="Liu S."/>
            <person name="Yao J."/>
            <person name="Bao L."/>
            <person name="Zhang J."/>
            <person name="Li Y."/>
            <person name="Jiang C."/>
            <person name="Sun L."/>
            <person name="Wang R."/>
            <person name="Zhang Y."/>
            <person name="Zhou T."/>
            <person name="Zeng Q."/>
            <person name="Fu Q."/>
            <person name="Gao S."/>
            <person name="Li N."/>
            <person name="Koren S."/>
            <person name="Jiang Y."/>
            <person name="Zimin A."/>
            <person name="Xu P."/>
            <person name="Phillippy A.M."/>
            <person name="Geng X."/>
            <person name="Song L."/>
            <person name="Sun F."/>
            <person name="Li C."/>
            <person name="Wang X."/>
            <person name="Chen A."/>
            <person name="Jin Y."/>
            <person name="Yuan Z."/>
            <person name="Yang Y."/>
            <person name="Tan S."/>
            <person name="Peatman E."/>
            <person name="Lu J."/>
            <person name="Qin Z."/>
            <person name="Dunham R."/>
            <person name="Li Z."/>
            <person name="Sonstegard T."/>
            <person name="Feng J."/>
            <person name="Danzmann R.G."/>
            <person name="Schroeder S."/>
            <person name="Scheffler B."/>
            <person name="Duke M.V."/>
            <person name="Ballard L."/>
            <person name="Kucuktas H."/>
            <person name="Kaltenboeck L."/>
            <person name="Liu H."/>
            <person name="Armbruster J."/>
            <person name="Xie Y."/>
            <person name="Kirby M.L."/>
            <person name="Tian Y."/>
            <person name="Flanagan M.E."/>
            <person name="Mu W."/>
            <person name="Waldbieser G.C."/>
        </authorList>
    </citation>
    <scope>NUCLEOTIDE SEQUENCE [LARGE SCALE GENOMIC DNA]</scope>
    <source>
        <strain evidence="2">SDA103</strain>
    </source>
</reference>
<feature type="chain" id="PRO_5039950027" evidence="1">
    <location>
        <begin position="29"/>
        <end position="168"/>
    </location>
</feature>
<keyword evidence="2" id="KW-1185">Reference proteome</keyword>
<evidence type="ECO:0000313" key="2">
    <source>
        <dbReference type="Proteomes" id="UP000221080"/>
    </source>
</evidence>
<feature type="signal peptide" evidence="1">
    <location>
        <begin position="1"/>
        <end position="28"/>
    </location>
</feature>
<organism evidence="2 3">
    <name type="scientific">Ictalurus punctatus</name>
    <name type="common">Channel catfish</name>
    <name type="synonym">Silurus punctatus</name>
    <dbReference type="NCBI Taxonomy" id="7998"/>
    <lineage>
        <taxon>Eukaryota</taxon>
        <taxon>Metazoa</taxon>
        <taxon>Chordata</taxon>
        <taxon>Craniata</taxon>
        <taxon>Vertebrata</taxon>
        <taxon>Euteleostomi</taxon>
        <taxon>Actinopterygii</taxon>
        <taxon>Neopterygii</taxon>
        <taxon>Teleostei</taxon>
        <taxon>Ostariophysi</taxon>
        <taxon>Siluriformes</taxon>
        <taxon>Ictaluridae</taxon>
        <taxon>Ictalurus</taxon>
    </lineage>
</organism>
<keyword evidence="1" id="KW-0732">Signal</keyword>
<proteinExistence type="predicted"/>
<evidence type="ECO:0000313" key="3">
    <source>
        <dbReference type="RefSeq" id="XP_017312925.2"/>
    </source>
</evidence>
<dbReference type="GeneID" id="108258651"/>